<proteinExistence type="predicted"/>
<keyword evidence="2" id="KW-1185">Reference proteome</keyword>
<gene>
    <name evidence="1" type="ORF">PAC_04786</name>
</gene>
<dbReference type="Pfam" id="PF14388">
    <property type="entry name" value="DUF4419"/>
    <property type="match status" value="1"/>
</dbReference>
<evidence type="ECO:0000313" key="1">
    <source>
        <dbReference type="EMBL" id="CZR54901.1"/>
    </source>
</evidence>
<dbReference type="AlphaFoldDB" id="A0A1L7WQ70"/>
<accession>A0A1L7WQ70</accession>
<dbReference type="EMBL" id="FJOG01000005">
    <property type="protein sequence ID" value="CZR54901.1"/>
    <property type="molecule type" value="Genomic_DNA"/>
</dbReference>
<protein>
    <submittedName>
        <fullName evidence="1">Uncharacterized protein</fullName>
    </submittedName>
</protein>
<dbReference type="Proteomes" id="UP000184330">
    <property type="component" value="Unassembled WGS sequence"/>
</dbReference>
<name>A0A1L7WQ70_9HELO</name>
<evidence type="ECO:0000313" key="2">
    <source>
        <dbReference type="Proteomes" id="UP000184330"/>
    </source>
</evidence>
<dbReference type="PANTHER" id="PTHR31252">
    <property type="entry name" value="DUF4419 DOMAIN-CONTAINING PROTEIN"/>
    <property type="match status" value="1"/>
</dbReference>
<dbReference type="InterPro" id="IPR025533">
    <property type="entry name" value="DUF4419"/>
</dbReference>
<dbReference type="PANTHER" id="PTHR31252:SF11">
    <property type="entry name" value="DUF4419 DOMAIN-CONTAINING PROTEIN"/>
    <property type="match status" value="1"/>
</dbReference>
<organism evidence="1 2">
    <name type="scientific">Phialocephala subalpina</name>
    <dbReference type="NCBI Taxonomy" id="576137"/>
    <lineage>
        <taxon>Eukaryota</taxon>
        <taxon>Fungi</taxon>
        <taxon>Dikarya</taxon>
        <taxon>Ascomycota</taxon>
        <taxon>Pezizomycotina</taxon>
        <taxon>Leotiomycetes</taxon>
        <taxon>Helotiales</taxon>
        <taxon>Mollisiaceae</taxon>
        <taxon>Phialocephala</taxon>
        <taxon>Phialocephala fortinii species complex</taxon>
    </lineage>
</organism>
<reference evidence="1 2" key="1">
    <citation type="submission" date="2016-03" db="EMBL/GenBank/DDBJ databases">
        <authorList>
            <person name="Ploux O."/>
        </authorList>
    </citation>
    <scope>NUCLEOTIDE SEQUENCE [LARGE SCALE GENOMIC DNA]</scope>
    <source>
        <strain evidence="1 2">UAMH 11012</strain>
    </source>
</reference>
<sequence length="328" mass="37466">MCIPIPNSSKIPKIFSGRFQGIRDTRLLDTSSLLSPKPSTTIMESRRRYTALRMDSFSPASWRTSTTDHPHFIIRPDDVWLAILTQLNMYIKANSEELRTKFVAHKGKRFLGILISGETGNAKRPLRFDSFVQDMTHKMQEYIVDPNLREWVMPEYSMTTENDRVVASVVFMGAMKNYFSYGGRTGCGLPSVTLIGEKEDWELILSELEKIASLGEKATEWHNQLVPICQRFTETFQQPDSNLVKDFCNYGHGPSERNESKLRIDDVTYHRLRTKDITQGWVDIDIQINDTYHGHGVYYVKMYAGSVGINFESSGNLGTTLDTVKPLT</sequence>
<dbReference type="OrthoDB" id="9978173at2759"/>